<dbReference type="EMBL" id="GGEC01047529">
    <property type="protein sequence ID" value="MBX28013.1"/>
    <property type="molecule type" value="Transcribed_RNA"/>
</dbReference>
<sequence length="76" mass="9043">MCIPLRSKKHPRNFHFSKAFGFLRFAGFCVPVRFKLQSINFFSLFTEKQVKSSLSLYVIGRYFNLIYLYVKNLLPE</sequence>
<name>A0A2P2MCS2_RHIMU</name>
<accession>A0A2P2MCS2</accession>
<evidence type="ECO:0000313" key="1">
    <source>
        <dbReference type="EMBL" id="MBX28013.1"/>
    </source>
</evidence>
<protein>
    <submittedName>
        <fullName evidence="1">Uncharacterized protein</fullName>
    </submittedName>
</protein>
<proteinExistence type="predicted"/>
<dbReference type="AlphaFoldDB" id="A0A2P2MCS2"/>
<reference evidence="1" key="1">
    <citation type="submission" date="2018-02" db="EMBL/GenBank/DDBJ databases">
        <title>Rhizophora mucronata_Transcriptome.</title>
        <authorList>
            <person name="Meera S.P."/>
            <person name="Sreeshan A."/>
            <person name="Augustine A."/>
        </authorList>
    </citation>
    <scope>NUCLEOTIDE SEQUENCE</scope>
    <source>
        <tissue evidence="1">Leaf</tissue>
    </source>
</reference>
<organism evidence="1">
    <name type="scientific">Rhizophora mucronata</name>
    <name type="common">Asiatic mangrove</name>
    <dbReference type="NCBI Taxonomy" id="61149"/>
    <lineage>
        <taxon>Eukaryota</taxon>
        <taxon>Viridiplantae</taxon>
        <taxon>Streptophyta</taxon>
        <taxon>Embryophyta</taxon>
        <taxon>Tracheophyta</taxon>
        <taxon>Spermatophyta</taxon>
        <taxon>Magnoliopsida</taxon>
        <taxon>eudicotyledons</taxon>
        <taxon>Gunneridae</taxon>
        <taxon>Pentapetalae</taxon>
        <taxon>rosids</taxon>
        <taxon>fabids</taxon>
        <taxon>Malpighiales</taxon>
        <taxon>Rhizophoraceae</taxon>
        <taxon>Rhizophora</taxon>
    </lineage>
</organism>